<dbReference type="InterPro" id="IPR048866">
    <property type="entry name" value="ORC5_lid"/>
</dbReference>
<comment type="similarity">
    <text evidence="2">Belongs to the ORC5 family.</text>
</comment>
<keyword evidence="6" id="KW-0539">Nucleus</keyword>
<evidence type="ECO:0000256" key="4">
    <source>
        <dbReference type="ARBA" id="ARBA00022741"/>
    </source>
</evidence>
<dbReference type="SUPFAM" id="SSF52540">
    <property type="entry name" value="P-loop containing nucleoside triphosphate hydrolases"/>
    <property type="match status" value="1"/>
</dbReference>
<proteinExistence type="inferred from homology"/>
<sequence>MLPEELFETLNEQFRCRESQIRQLSALYSPWFPSPPTAVIHGLPSTGKSSIISAVLDVNDIPHALVDSAQCVTGRHLLERITGACVAAIEAAKLGSDDEDAVEVDRQMVERTENISALAVNLTMLMDGYGEQKGASRKFVLVVDGVDKQREAPPTLIAGLARLGEMIPGFHTLLILHRPLPHLLHISAVPHIHFPPYTRAQCIHILSRYPRAIFPELPEDDEDYTAEEAAQDNEWLWPRYLGLIWDALARGAARDLSEFEAVAERLWARFVQPIVDGELGTRDFSRLVIRARPLMQGEVGLSDGWVSAGAGSGTTSKSTAAQITGKGVEDANSPHDLPYFTKVLLCAAYLASYNPARQDPIYFMKTADKKKRQRKASATTLAKASKHKKIPRQLLPPSPFQLDRLLAILRALLPHSVPQTADLLTTLATLVSLRLLLRSGAAASTSASASAGTTAAGDVLDGAGKWRVNFGWEYANALGRSVGLELAEWLAGGE</sequence>
<dbReference type="InterPro" id="IPR041664">
    <property type="entry name" value="AAA_16"/>
</dbReference>
<evidence type="ECO:0000256" key="5">
    <source>
        <dbReference type="ARBA" id="ARBA00022840"/>
    </source>
</evidence>
<dbReference type="Pfam" id="PF21639">
    <property type="entry name" value="ORC5_lid"/>
    <property type="match status" value="1"/>
</dbReference>
<keyword evidence="5" id="KW-0067">ATP-binding</keyword>
<evidence type="ECO:0000259" key="9">
    <source>
        <dbReference type="Pfam" id="PF21639"/>
    </source>
</evidence>
<dbReference type="Pfam" id="PF13191">
    <property type="entry name" value="AAA_16"/>
    <property type="match status" value="1"/>
</dbReference>
<gene>
    <name evidence="10" type="ORF">BDY21DRAFT_309066</name>
</gene>
<dbReference type="Pfam" id="PF14630">
    <property type="entry name" value="ORC5_C"/>
    <property type="match status" value="1"/>
</dbReference>
<evidence type="ECO:0000259" key="8">
    <source>
        <dbReference type="Pfam" id="PF14630"/>
    </source>
</evidence>
<evidence type="ECO:0000256" key="3">
    <source>
        <dbReference type="ARBA" id="ARBA00022705"/>
    </source>
</evidence>
<accession>A0A6A6NS55</accession>
<protein>
    <submittedName>
        <fullName evidence="10">Origin recognition complex subunit 5 C-terminus-domain-containing protein</fullName>
    </submittedName>
</protein>
<dbReference type="GO" id="GO:0003688">
    <property type="term" value="F:DNA replication origin binding"/>
    <property type="evidence" value="ECO:0007669"/>
    <property type="project" value="TreeGrafter"/>
</dbReference>
<dbReference type="InterPro" id="IPR027417">
    <property type="entry name" value="P-loop_NTPase"/>
</dbReference>
<evidence type="ECO:0000256" key="1">
    <source>
        <dbReference type="ARBA" id="ARBA00004123"/>
    </source>
</evidence>
<dbReference type="PANTHER" id="PTHR12705:SF0">
    <property type="entry name" value="ORIGIN RECOGNITION COMPLEX SUBUNIT 5"/>
    <property type="match status" value="1"/>
</dbReference>
<keyword evidence="4" id="KW-0547">Nucleotide-binding</keyword>
<dbReference type="InterPro" id="IPR020796">
    <property type="entry name" value="ORC5"/>
</dbReference>
<dbReference type="Gene3D" id="3.40.50.300">
    <property type="entry name" value="P-loop containing nucleotide triphosphate hydrolases"/>
    <property type="match status" value="1"/>
</dbReference>
<evidence type="ECO:0000256" key="2">
    <source>
        <dbReference type="ARBA" id="ARBA00006269"/>
    </source>
</evidence>
<dbReference type="GO" id="GO:0005664">
    <property type="term" value="C:nuclear origin of replication recognition complex"/>
    <property type="evidence" value="ECO:0007669"/>
    <property type="project" value="TreeGrafter"/>
</dbReference>
<evidence type="ECO:0000313" key="11">
    <source>
        <dbReference type="Proteomes" id="UP000799766"/>
    </source>
</evidence>
<organism evidence="10 11">
    <name type="scientific">Lineolata rhizophorae</name>
    <dbReference type="NCBI Taxonomy" id="578093"/>
    <lineage>
        <taxon>Eukaryota</taxon>
        <taxon>Fungi</taxon>
        <taxon>Dikarya</taxon>
        <taxon>Ascomycota</taxon>
        <taxon>Pezizomycotina</taxon>
        <taxon>Dothideomycetes</taxon>
        <taxon>Dothideomycetes incertae sedis</taxon>
        <taxon>Lineolatales</taxon>
        <taxon>Lineolataceae</taxon>
        <taxon>Lineolata</taxon>
    </lineage>
</organism>
<dbReference type="OrthoDB" id="365981at2759"/>
<evidence type="ECO:0000259" key="7">
    <source>
        <dbReference type="Pfam" id="PF13191"/>
    </source>
</evidence>
<dbReference type="Proteomes" id="UP000799766">
    <property type="component" value="Unassembled WGS sequence"/>
</dbReference>
<reference evidence="10" key="1">
    <citation type="journal article" date="2020" name="Stud. Mycol.">
        <title>101 Dothideomycetes genomes: a test case for predicting lifestyles and emergence of pathogens.</title>
        <authorList>
            <person name="Haridas S."/>
            <person name="Albert R."/>
            <person name="Binder M."/>
            <person name="Bloem J."/>
            <person name="Labutti K."/>
            <person name="Salamov A."/>
            <person name="Andreopoulos B."/>
            <person name="Baker S."/>
            <person name="Barry K."/>
            <person name="Bills G."/>
            <person name="Bluhm B."/>
            <person name="Cannon C."/>
            <person name="Castanera R."/>
            <person name="Culley D."/>
            <person name="Daum C."/>
            <person name="Ezra D."/>
            <person name="Gonzalez J."/>
            <person name="Henrissat B."/>
            <person name="Kuo A."/>
            <person name="Liang C."/>
            <person name="Lipzen A."/>
            <person name="Lutzoni F."/>
            <person name="Magnuson J."/>
            <person name="Mondo S."/>
            <person name="Nolan M."/>
            <person name="Ohm R."/>
            <person name="Pangilinan J."/>
            <person name="Park H.-J."/>
            <person name="Ramirez L."/>
            <person name="Alfaro M."/>
            <person name="Sun H."/>
            <person name="Tritt A."/>
            <person name="Yoshinaga Y."/>
            <person name="Zwiers L.-H."/>
            <person name="Turgeon B."/>
            <person name="Goodwin S."/>
            <person name="Spatafora J."/>
            <person name="Crous P."/>
            <person name="Grigoriev I."/>
        </authorList>
    </citation>
    <scope>NUCLEOTIDE SEQUENCE</scope>
    <source>
        <strain evidence="10">ATCC 16933</strain>
    </source>
</reference>
<evidence type="ECO:0000256" key="6">
    <source>
        <dbReference type="ARBA" id="ARBA00023242"/>
    </source>
</evidence>
<comment type="subcellular location">
    <subcellularLocation>
        <location evidence="1">Nucleus</location>
    </subcellularLocation>
</comment>
<dbReference type="PANTHER" id="PTHR12705">
    <property type="entry name" value="ORIGIN RECOGNITION COMPLEX SUBUNIT 5"/>
    <property type="match status" value="1"/>
</dbReference>
<dbReference type="AlphaFoldDB" id="A0A6A6NS55"/>
<feature type="domain" description="Origin recognition complex subunit 5 C-terminal" evidence="8">
    <location>
        <begin position="337"/>
        <end position="490"/>
    </location>
</feature>
<dbReference type="InterPro" id="IPR047088">
    <property type="entry name" value="ORC5_C"/>
</dbReference>
<evidence type="ECO:0000313" key="10">
    <source>
        <dbReference type="EMBL" id="KAF2454546.1"/>
    </source>
</evidence>
<keyword evidence="3" id="KW-0235">DNA replication</keyword>
<keyword evidence="11" id="KW-1185">Reference proteome</keyword>
<feature type="domain" description="Orc1-like AAA ATPase" evidence="7">
    <location>
        <begin position="13"/>
        <end position="174"/>
    </location>
</feature>
<dbReference type="GO" id="GO:0006270">
    <property type="term" value="P:DNA replication initiation"/>
    <property type="evidence" value="ECO:0007669"/>
    <property type="project" value="TreeGrafter"/>
</dbReference>
<dbReference type="EMBL" id="MU001691">
    <property type="protein sequence ID" value="KAF2454546.1"/>
    <property type="molecule type" value="Genomic_DNA"/>
</dbReference>
<name>A0A6A6NS55_9PEZI</name>
<feature type="domain" description="ORC5 lid" evidence="9">
    <location>
        <begin position="237"/>
        <end position="296"/>
    </location>
</feature>